<dbReference type="Ensembl" id="ENSSSCT00040089512.1">
    <property type="protein sequence ID" value="ENSSSCP00040039345.1"/>
    <property type="gene ID" value="ENSSSCG00040065592.1"/>
</dbReference>
<evidence type="ECO:0000313" key="2">
    <source>
        <dbReference type="Proteomes" id="UP000694723"/>
    </source>
</evidence>
<evidence type="ECO:0000313" key="1">
    <source>
        <dbReference type="Ensembl" id="ENSSSCP00060035522.1"/>
    </source>
</evidence>
<name>A0A8D1W8Q2_PIG</name>
<dbReference type="Ensembl" id="ENSSSCT00060081979.1">
    <property type="protein sequence ID" value="ENSSSCP00060035522.1"/>
    <property type="gene ID" value="ENSSSCG00060060084.1"/>
</dbReference>
<dbReference type="Proteomes" id="UP000694722">
    <property type="component" value="Unplaced"/>
</dbReference>
<protein>
    <submittedName>
        <fullName evidence="1">Uncharacterized protein</fullName>
    </submittedName>
</protein>
<dbReference type="Proteomes" id="UP000694723">
    <property type="component" value="Unplaced"/>
</dbReference>
<accession>A0A8D1W8Q2</accession>
<organism evidence="1 2">
    <name type="scientific">Sus scrofa</name>
    <name type="common">Pig</name>
    <dbReference type="NCBI Taxonomy" id="9823"/>
    <lineage>
        <taxon>Eukaryota</taxon>
        <taxon>Metazoa</taxon>
        <taxon>Chordata</taxon>
        <taxon>Craniata</taxon>
        <taxon>Vertebrata</taxon>
        <taxon>Euteleostomi</taxon>
        <taxon>Mammalia</taxon>
        <taxon>Eutheria</taxon>
        <taxon>Laurasiatheria</taxon>
        <taxon>Artiodactyla</taxon>
        <taxon>Suina</taxon>
        <taxon>Suidae</taxon>
        <taxon>Sus</taxon>
    </lineage>
</organism>
<proteinExistence type="predicted"/>
<dbReference type="AlphaFoldDB" id="A0A8D1W8Q2"/>
<sequence>MITCSCFHVAANGITILFMTEYYSIVYMYHIFLIHSSTCGHLSCFQVLAVVNSGAVNTGVHVSLWIIVLSRCMPGSGIAGSYGNPIFSLLRSLHTVFHSGCTNLHSHQHCRRVPFSPYPLQHFLFTDF</sequence>
<reference evidence="1" key="1">
    <citation type="submission" date="2025-05" db="UniProtKB">
        <authorList>
            <consortium name="Ensembl"/>
        </authorList>
    </citation>
    <scope>IDENTIFICATION</scope>
</reference>